<dbReference type="Ensembl" id="ENSSPUT00000025961.1">
    <property type="protein sequence ID" value="ENSSPUP00000024324.1"/>
    <property type="gene ID" value="ENSSPUG00000018647.1"/>
</dbReference>
<proteinExistence type="predicted"/>
<dbReference type="PANTHER" id="PTHR14240:SF4">
    <property type="entry name" value="PROTEIN FANTOM"/>
    <property type="match status" value="1"/>
</dbReference>
<accession>A0A8D0HMP6</accession>
<reference evidence="2" key="2">
    <citation type="submission" date="2025-09" db="UniProtKB">
        <authorList>
            <consortium name="Ensembl"/>
        </authorList>
    </citation>
    <scope>IDENTIFICATION</scope>
</reference>
<reference evidence="2" key="1">
    <citation type="submission" date="2025-08" db="UniProtKB">
        <authorList>
            <consortium name="Ensembl"/>
        </authorList>
    </citation>
    <scope>IDENTIFICATION</scope>
</reference>
<keyword evidence="3" id="KW-1185">Reference proteome</keyword>
<organism evidence="2 3">
    <name type="scientific">Sphenodon punctatus</name>
    <name type="common">Tuatara</name>
    <name type="synonym">Hatteria punctata</name>
    <dbReference type="NCBI Taxonomy" id="8508"/>
    <lineage>
        <taxon>Eukaryota</taxon>
        <taxon>Metazoa</taxon>
        <taxon>Chordata</taxon>
        <taxon>Craniata</taxon>
        <taxon>Vertebrata</taxon>
        <taxon>Euteleostomi</taxon>
        <taxon>Lepidosauria</taxon>
        <taxon>Sphenodontia</taxon>
        <taxon>Sphenodontidae</taxon>
        <taxon>Sphenodon</taxon>
    </lineage>
</organism>
<evidence type="ECO:0000259" key="1">
    <source>
        <dbReference type="Pfam" id="PF18111"/>
    </source>
</evidence>
<dbReference type="AlphaFoldDB" id="A0A8D0HMP6"/>
<dbReference type="Pfam" id="PF18111">
    <property type="entry name" value="RPGR1_C"/>
    <property type="match status" value="1"/>
</dbReference>
<dbReference type="InterPro" id="IPR031139">
    <property type="entry name" value="RPGRIP1_fam"/>
</dbReference>
<feature type="domain" description="RPGRIP1 C-terminal" evidence="1">
    <location>
        <begin position="7"/>
        <end position="66"/>
    </location>
</feature>
<dbReference type="GO" id="GO:0031870">
    <property type="term" value="F:thromboxane A2 receptor binding"/>
    <property type="evidence" value="ECO:0007669"/>
    <property type="project" value="TreeGrafter"/>
</dbReference>
<dbReference type="GO" id="GO:1905515">
    <property type="term" value="P:non-motile cilium assembly"/>
    <property type="evidence" value="ECO:0007669"/>
    <property type="project" value="TreeGrafter"/>
</dbReference>
<name>A0A8D0HMP6_SPHPU</name>
<protein>
    <recommendedName>
        <fullName evidence="1">RPGRIP1 C-terminal domain-containing protein</fullName>
    </recommendedName>
</protein>
<evidence type="ECO:0000313" key="3">
    <source>
        <dbReference type="Proteomes" id="UP000694392"/>
    </source>
</evidence>
<dbReference type="GO" id="GO:0032391">
    <property type="term" value="C:photoreceptor connecting cilium"/>
    <property type="evidence" value="ECO:0007669"/>
    <property type="project" value="TreeGrafter"/>
</dbReference>
<dbReference type="Proteomes" id="UP000694392">
    <property type="component" value="Unplaced"/>
</dbReference>
<dbReference type="Gene3D" id="2.60.40.150">
    <property type="entry name" value="C2 domain"/>
    <property type="match status" value="1"/>
</dbReference>
<dbReference type="GO" id="GO:0046548">
    <property type="term" value="P:retinal rod cell development"/>
    <property type="evidence" value="ECO:0007669"/>
    <property type="project" value="TreeGrafter"/>
</dbReference>
<dbReference type="PANTHER" id="PTHR14240">
    <property type="entry name" value="RETINITIS PIGMENTOSA GTPASE REGULATOR-INTERACTING PROTEIN"/>
    <property type="match status" value="1"/>
</dbReference>
<evidence type="ECO:0000313" key="2">
    <source>
        <dbReference type="Ensembl" id="ENSSPUP00000024324.1"/>
    </source>
</evidence>
<dbReference type="InterPro" id="IPR041091">
    <property type="entry name" value="RPGRIP1_C"/>
</dbReference>
<dbReference type="InterPro" id="IPR035892">
    <property type="entry name" value="C2_domain_sf"/>
</dbReference>
<sequence length="86" mass="9643">MNLSQSTEKIRIEIISLSLTDSQVATDETIQRLFVECRFANFPADETPVSLPKPKGGQWVYYNYSHGTYNVIVPSLISSVKSSCIE</sequence>